<dbReference type="Proteomes" id="UP000012960">
    <property type="component" value="Unplaced"/>
</dbReference>
<dbReference type="Gramene" id="Ma00_t04910.1">
    <property type="protein sequence ID" value="Ma00_p04910.1"/>
    <property type="gene ID" value="Ma00_g04910"/>
</dbReference>
<dbReference type="InParanoid" id="A0A804HNE6"/>
<dbReference type="EnsemblPlants" id="Ma00_t04910.1">
    <property type="protein sequence ID" value="Ma00_p04910.1"/>
    <property type="gene ID" value="Ma00_g04910"/>
</dbReference>
<sequence>MRCVRRSYEVEGIESAVALPLGCARHPRHGPASPLGLHQGRLHLIS</sequence>
<name>A0A804HNE6_MUSAM</name>
<organism evidence="1 2">
    <name type="scientific">Musa acuminata subsp. malaccensis</name>
    <name type="common">Wild banana</name>
    <name type="synonym">Musa malaccensis</name>
    <dbReference type="NCBI Taxonomy" id="214687"/>
    <lineage>
        <taxon>Eukaryota</taxon>
        <taxon>Viridiplantae</taxon>
        <taxon>Streptophyta</taxon>
        <taxon>Embryophyta</taxon>
        <taxon>Tracheophyta</taxon>
        <taxon>Spermatophyta</taxon>
        <taxon>Magnoliopsida</taxon>
        <taxon>Liliopsida</taxon>
        <taxon>Zingiberales</taxon>
        <taxon>Musaceae</taxon>
        <taxon>Musa</taxon>
    </lineage>
</organism>
<evidence type="ECO:0000313" key="2">
    <source>
        <dbReference type="Proteomes" id="UP000012960"/>
    </source>
</evidence>
<dbReference type="AlphaFoldDB" id="A0A804HNE6"/>
<evidence type="ECO:0000313" key="1">
    <source>
        <dbReference type="EnsemblPlants" id="Ma00_p04910.1"/>
    </source>
</evidence>
<proteinExistence type="predicted"/>
<protein>
    <submittedName>
        <fullName evidence="1">Uncharacterized protein</fullName>
    </submittedName>
</protein>
<reference evidence="1" key="1">
    <citation type="submission" date="2021-05" db="UniProtKB">
        <authorList>
            <consortium name="EnsemblPlants"/>
        </authorList>
    </citation>
    <scope>IDENTIFICATION</scope>
    <source>
        <strain evidence="1">subsp. malaccensis</strain>
    </source>
</reference>
<accession>A0A804HNE6</accession>
<keyword evidence="2" id="KW-1185">Reference proteome</keyword>